<gene>
    <name evidence="2" type="ORF">F0U60_28170</name>
</gene>
<organism evidence="2 3">
    <name type="scientific">Archangium minus</name>
    <dbReference type="NCBI Taxonomy" id="83450"/>
    <lineage>
        <taxon>Bacteria</taxon>
        <taxon>Pseudomonadati</taxon>
        <taxon>Myxococcota</taxon>
        <taxon>Myxococcia</taxon>
        <taxon>Myxococcales</taxon>
        <taxon>Cystobacterineae</taxon>
        <taxon>Archangiaceae</taxon>
        <taxon>Archangium</taxon>
    </lineage>
</organism>
<keyword evidence="1" id="KW-1133">Transmembrane helix</keyword>
<dbReference type="Proteomes" id="UP001611383">
    <property type="component" value="Chromosome"/>
</dbReference>
<reference evidence="2 3" key="1">
    <citation type="submission" date="2019-08" db="EMBL/GenBank/DDBJ databases">
        <title>Archangium and Cystobacter genomes.</title>
        <authorList>
            <person name="Chen I.-C.K."/>
            <person name="Wielgoss S."/>
        </authorList>
    </citation>
    <scope>NUCLEOTIDE SEQUENCE [LARGE SCALE GENOMIC DNA]</scope>
    <source>
        <strain evidence="2 3">Cbm 6</strain>
    </source>
</reference>
<evidence type="ECO:0000256" key="1">
    <source>
        <dbReference type="SAM" id="Phobius"/>
    </source>
</evidence>
<keyword evidence="1" id="KW-0472">Membrane</keyword>
<protein>
    <submittedName>
        <fullName evidence="2">Uncharacterized protein</fullName>
    </submittedName>
</protein>
<name>A0ABY9WWP1_9BACT</name>
<evidence type="ECO:0000313" key="3">
    <source>
        <dbReference type="Proteomes" id="UP001611383"/>
    </source>
</evidence>
<sequence length="72" mass="7763">MTPLLATATGWPGVDEHVVLPFAEAAGRTPQPPLIPIEGDVLLFAFLCAGLVGGFFLGYLYRALFVETREQT</sequence>
<feature type="transmembrane region" description="Helical" evidence="1">
    <location>
        <begin position="41"/>
        <end position="61"/>
    </location>
</feature>
<keyword evidence="3" id="KW-1185">Reference proteome</keyword>
<dbReference type="RefSeq" id="WP_203405053.1">
    <property type="nucleotide sequence ID" value="NZ_CP043494.1"/>
</dbReference>
<dbReference type="EMBL" id="CP043494">
    <property type="protein sequence ID" value="WNG47565.1"/>
    <property type="molecule type" value="Genomic_DNA"/>
</dbReference>
<proteinExistence type="predicted"/>
<keyword evidence="1" id="KW-0812">Transmembrane</keyword>
<evidence type="ECO:0000313" key="2">
    <source>
        <dbReference type="EMBL" id="WNG47565.1"/>
    </source>
</evidence>
<accession>A0ABY9WWP1</accession>